<dbReference type="InterPro" id="IPR006115">
    <property type="entry name" value="6PGDH_NADP-bd"/>
</dbReference>
<dbReference type="Proteomes" id="UP001185927">
    <property type="component" value="Unassembled WGS sequence"/>
</dbReference>
<evidence type="ECO:0000313" key="7">
    <source>
        <dbReference type="Proteomes" id="UP001185927"/>
    </source>
</evidence>
<dbReference type="PANTHER" id="PTHR43060:SF15">
    <property type="entry name" value="3-HYDROXYISOBUTYRATE DEHYDROGENASE-LIKE 1, MITOCHONDRIAL-RELATED"/>
    <property type="match status" value="1"/>
</dbReference>
<evidence type="ECO:0000256" key="1">
    <source>
        <dbReference type="ARBA" id="ARBA00009080"/>
    </source>
</evidence>
<dbReference type="Pfam" id="PF03446">
    <property type="entry name" value="NAD_binding_2"/>
    <property type="match status" value="1"/>
</dbReference>
<dbReference type="InterPro" id="IPR008927">
    <property type="entry name" value="6-PGluconate_DH-like_C_sf"/>
</dbReference>
<keyword evidence="3" id="KW-0520">NAD</keyword>
<dbReference type="PIRSF" id="PIRSF000103">
    <property type="entry name" value="HIBADH"/>
    <property type="match status" value="1"/>
</dbReference>
<name>A0ABU4C5H2_RHOGO</name>
<reference evidence="6 7" key="1">
    <citation type="submission" date="2023-10" db="EMBL/GenBank/DDBJ databases">
        <title>Development of a sustainable strategy for remediation of hydrocarbon-contaminated territories based on the waste exchange concept.</title>
        <authorList>
            <person name="Krivoruchko A."/>
        </authorList>
    </citation>
    <scope>NUCLEOTIDE SEQUENCE [LARGE SCALE GENOMIC DNA]</scope>
    <source>
        <strain evidence="6 7">IEGM 1203</strain>
    </source>
</reference>
<protein>
    <submittedName>
        <fullName evidence="6">NAD(P)-binding domain-containing protein</fullName>
    </submittedName>
</protein>
<proteinExistence type="inferred from homology"/>
<sequence>MANVGVVGLGEMGLGVAYRLLSLGHQVFGCDTDSGRVRAAELEGVTIAATPEAVAAESDSVIVILVGSTSQAAAACYGTQGCLANIAAKTLLVMSSLDPRFVQQLESATEAAGGQLVDATLASGYEAARAGTMLAMVAGKPAAIRSVESILNQLVATAEHFGDRAGSGQEAKFITQVTMSVNMTAMIEAMRLADYFELDPITILRTIDASPGGSFISGNWDFLRGYMKANHIENNHKDLRAAISAAIDADVSVPVTSASLHALRAHWLSNPQELKGMADTIPVS</sequence>
<dbReference type="InterPro" id="IPR015815">
    <property type="entry name" value="HIBADH-related"/>
</dbReference>
<dbReference type="PANTHER" id="PTHR43060">
    <property type="entry name" value="3-HYDROXYISOBUTYRATE DEHYDROGENASE-LIKE 1, MITOCHONDRIAL-RELATED"/>
    <property type="match status" value="1"/>
</dbReference>
<evidence type="ECO:0000313" key="6">
    <source>
        <dbReference type="EMBL" id="MDV6271767.1"/>
    </source>
</evidence>
<gene>
    <name evidence="6" type="ORF">R3Q16_34850</name>
</gene>
<dbReference type="InterPro" id="IPR029154">
    <property type="entry name" value="HIBADH-like_NADP-bd"/>
</dbReference>
<organism evidence="6 7">
    <name type="scientific">Rhodococcus globerulus</name>
    <dbReference type="NCBI Taxonomy" id="33008"/>
    <lineage>
        <taxon>Bacteria</taxon>
        <taxon>Bacillati</taxon>
        <taxon>Actinomycetota</taxon>
        <taxon>Actinomycetes</taxon>
        <taxon>Mycobacteriales</taxon>
        <taxon>Nocardiaceae</taxon>
        <taxon>Rhodococcus</taxon>
    </lineage>
</organism>
<dbReference type="Gene3D" id="1.10.1040.10">
    <property type="entry name" value="N-(1-d-carboxylethyl)-l-norvaline Dehydrogenase, domain 2"/>
    <property type="match status" value="1"/>
</dbReference>
<comment type="similarity">
    <text evidence="1">Belongs to the HIBADH-related family.</text>
</comment>
<evidence type="ECO:0000259" key="4">
    <source>
        <dbReference type="Pfam" id="PF03446"/>
    </source>
</evidence>
<evidence type="ECO:0000256" key="2">
    <source>
        <dbReference type="ARBA" id="ARBA00023002"/>
    </source>
</evidence>
<evidence type="ECO:0000259" key="5">
    <source>
        <dbReference type="Pfam" id="PF14833"/>
    </source>
</evidence>
<dbReference type="SUPFAM" id="SSF51735">
    <property type="entry name" value="NAD(P)-binding Rossmann-fold domains"/>
    <property type="match status" value="1"/>
</dbReference>
<feature type="domain" description="6-phosphogluconate dehydrogenase NADP-binding" evidence="4">
    <location>
        <begin position="3"/>
        <end position="157"/>
    </location>
</feature>
<keyword evidence="7" id="KW-1185">Reference proteome</keyword>
<dbReference type="InterPro" id="IPR036291">
    <property type="entry name" value="NAD(P)-bd_dom_sf"/>
</dbReference>
<feature type="domain" description="3-hydroxyisobutyrate dehydrogenase-like NAD-binding" evidence="5">
    <location>
        <begin position="166"/>
        <end position="264"/>
    </location>
</feature>
<dbReference type="SUPFAM" id="SSF48179">
    <property type="entry name" value="6-phosphogluconate dehydrogenase C-terminal domain-like"/>
    <property type="match status" value="1"/>
</dbReference>
<dbReference type="RefSeq" id="WP_317546444.1">
    <property type="nucleotide sequence ID" value="NZ_JAWLKB010000080.1"/>
</dbReference>
<keyword evidence="2" id="KW-0560">Oxidoreductase</keyword>
<comment type="caution">
    <text evidence="6">The sequence shown here is derived from an EMBL/GenBank/DDBJ whole genome shotgun (WGS) entry which is preliminary data.</text>
</comment>
<evidence type="ECO:0000256" key="3">
    <source>
        <dbReference type="ARBA" id="ARBA00023027"/>
    </source>
</evidence>
<accession>A0ABU4C5H2</accession>
<dbReference type="EMBL" id="JAWLKB010000080">
    <property type="protein sequence ID" value="MDV6271767.1"/>
    <property type="molecule type" value="Genomic_DNA"/>
</dbReference>
<dbReference type="Gene3D" id="3.40.50.720">
    <property type="entry name" value="NAD(P)-binding Rossmann-like Domain"/>
    <property type="match status" value="1"/>
</dbReference>
<dbReference type="Pfam" id="PF14833">
    <property type="entry name" value="NAD_binding_11"/>
    <property type="match status" value="1"/>
</dbReference>
<dbReference type="InterPro" id="IPR013328">
    <property type="entry name" value="6PGD_dom2"/>
</dbReference>